<keyword evidence="3" id="KW-1185">Reference proteome</keyword>
<comment type="caution">
    <text evidence="2">The sequence shown here is derived from an EMBL/GenBank/DDBJ whole genome shotgun (WGS) entry which is preliminary data.</text>
</comment>
<accession>A0ABS8TCY2</accession>
<feature type="non-terminal residue" evidence="2">
    <location>
        <position position="1"/>
    </location>
</feature>
<keyword evidence="1" id="KW-0472">Membrane</keyword>
<keyword evidence="1" id="KW-0812">Transmembrane</keyword>
<organism evidence="2 3">
    <name type="scientific">Datura stramonium</name>
    <name type="common">Jimsonweed</name>
    <name type="synonym">Common thornapple</name>
    <dbReference type="NCBI Taxonomy" id="4076"/>
    <lineage>
        <taxon>Eukaryota</taxon>
        <taxon>Viridiplantae</taxon>
        <taxon>Streptophyta</taxon>
        <taxon>Embryophyta</taxon>
        <taxon>Tracheophyta</taxon>
        <taxon>Spermatophyta</taxon>
        <taxon>Magnoliopsida</taxon>
        <taxon>eudicotyledons</taxon>
        <taxon>Gunneridae</taxon>
        <taxon>Pentapetalae</taxon>
        <taxon>asterids</taxon>
        <taxon>lamiids</taxon>
        <taxon>Solanales</taxon>
        <taxon>Solanaceae</taxon>
        <taxon>Solanoideae</taxon>
        <taxon>Datureae</taxon>
        <taxon>Datura</taxon>
    </lineage>
</organism>
<keyword evidence="1" id="KW-1133">Transmembrane helix</keyword>
<proteinExistence type="predicted"/>
<name>A0ABS8TCY2_DATST</name>
<evidence type="ECO:0000256" key="1">
    <source>
        <dbReference type="SAM" id="Phobius"/>
    </source>
</evidence>
<feature type="transmembrane region" description="Helical" evidence="1">
    <location>
        <begin position="62"/>
        <end position="83"/>
    </location>
</feature>
<reference evidence="2 3" key="1">
    <citation type="journal article" date="2021" name="BMC Genomics">
        <title>Datura genome reveals duplications of psychoactive alkaloid biosynthetic genes and high mutation rate following tissue culture.</title>
        <authorList>
            <person name="Rajewski A."/>
            <person name="Carter-House D."/>
            <person name="Stajich J."/>
            <person name="Litt A."/>
        </authorList>
    </citation>
    <scope>NUCLEOTIDE SEQUENCE [LARGE SCALE GENOMIC DNA]</scope>
    <source>
        <strain evidence="2">AR-01</strain>
    </source>
</reference>
<evidence type="ECO:0000313" key="2">
    <source>
        <dbReference type="EMBL" id="MCD7469257.1"/>
    </source>
</evidence>
<dbReference type="EMBL" id="JACEIK010001419">
    <property type="protein sequence ID" value="MCD7469257.1"/>
    <property type="molecule type" value="Genomic_DNA"/>
</dbReference>
<evidence type="ECO:0000313" key="3">
    <source>
        <dbReference type="Proteomes" id="UP000823775"/>
    </source>
</evidence>
<protein>
    <submittedName>
        <fullName evidence="2">Uncharacterized protein</fullName>
    </submittedName>
</protein>
<dbReference type="Proteomes" id="UP000823775">
    <property type="component" value="Unassembled WGS sequence"/>
</dbReference>
<sequence>KLKKGKAFVVNEEDSYSVHPKKEVFTWKNILHGKMISVMQHAQPRYTTFSSSCGGSCPVNDVLHSVLLTMYYIFLILWSRMGISKMSHYRAMLSGLLLVHASDVLVRRYTTLYKLVSSEEAFLSSLKSACCKSAHALEGMSHKKLEAIRLQSFFNETISVIASGNFLSSSELGVFCAPIVRQSCQLLEKKEAIKNARILCSFRSVAVAVASDMPSGSNCGLQSLCCLFFFEFWPSEMLPLNTCDMRYSCLSLFHDFSIREGSVEYLALELVALCIVCVRSSFLRLVPGFDLLAVWYVVGSGCYVVRIGLQ</sequence>
<gene>
    <name evidence="2" type="ORF">HAX54_008128</name>
</gene>